<dbReference type="Proteomes" id="UP000324222">
    <property type="component" value="Unassembled WGS sequence"/>
</dbReference>
<sequence length="103" mass="11564">MKDQQDEERGASILSLLQDDGSLAHLAHEKPNLLARHFAKKMHVPDPERTPLTMPHIIKDTLLEVKTSESEVRKKLLEVDKNQATGSDNISPHLLHQCANELA</sequence>
<evidence type="ECO:0000313" key="1">
    <source>
        <dbReference type="EMBL" id="MPC35798.1"/>
    </source>
</evidence>
<keyword evidence="2" id="KW-1185">Reference proteome</keyword>
<dbReference type="OrthoDB" id="6381999at2759"/>
<accession>A0A5B7ER94</accession>
<proteinExistence type="predicted"/>
<reference evidence="1 2" key="1">
    <citation type="submission" date="2019-05" db="EMBL/GenBank/DDBJ databases">
        <title>Another draft genome of Portunus trituberculatus and its Hox gene families provides insights of decapod evolution.</title>
        <authorList>
            <person name="Jeong J.-H."/>
            <person name="Song I."/>
            <person name="Kim S."/>
            <person name="Choi T."/>
            <person name="Kim D."/>
            <person name="Ryu S."/>
            <person name="Kim W."/>
        </authorList>
    </citation>
    <scope>NUCLEOTIDE SEQUENCE [LARGE SCALE GENOMIC DNA]</scope>
    <source>
        <tissue evidence="1">Muscle</tissue>
    </source>
</reference>
<comment type="caution">
    <text evidence="1">The sequence shown here is derived from an EMBL/GenBank/DDBJ whole genome shotgun (WGS) entry which is preliminary data.</text>
</comment>
<protein>
    <submittedName>
        <fullName evidence="1">Uncharacterized protein</fullName>
    </submittedName>
</protein>
<name>A0A5B7ER94_PORTR</name>
<organism evidence="1 2">
    <name type="scientific">Portunus trituberculatus</name>
    <name type="common">Swimming crab</name>
    <name type="synonym">Neptunus trituberculatus</name>
    <dbReference type="NCBI Taxonomy" id="210409"/>
    <lineage>
        <taxon>Eukaryota</taxon>
        <taxon>Metazoa</taxon>
        <taxon>Ecdysozoa</taxon>
        <taxon>Arthropoda</taxon>
        <taxon>Crustacea</taxon>
        <taxon>Multicrustacea</taxon>
        <taxon>Malacostraca</taxon>
        <taxon>Eumalacostraca</taxon>
        <taxon>Eucarida</taxon>
        <taxon>Decapoda</taxon>
        <taxon>Pleocyemata</taxon>
        <taxon>Brachyura</taxon>
        <taxon>Eubrachyura</taxon>
        <taxon>Portunoidea</taxon>
        <taxon>Portunidae</taxon>
        <taxon>Portuninae</taxon>
        <taxon>Portunus</taxon>
    </lineage>
</organism>
<dbReference type="AlphaFoldDB" id="A0A5B7ER94"/>
<dbReference type="EMBL" id="VSRR010003348">
    <property type="protein sequence ID" value="MPC35798.1"/>
    <property type="molecule type" value="Genomic_DNA"/>
</dbReference>
<gene>
    <name evidence="1" type="ORF">E2C01_029234</name>
</gene>
<evidence type="ECO:0000313" key="2">
    <source>
        <dbReference type="Proteomes" id="UP000324222"/>
    </source>
</evidence>